<evidence type="ECO:0000256" key="8">
    <source>
        <dbReference type="RuleBase" id="RU361258"/>
    </source>
</evidence>
<accession>A0A0G4EEB4</accession>
<dbReference type="FunFam" id="3.40.50.261:FF:000001">
    <property type="entry name" value="Succinate--CoA ligase [ADP-forming] subunit beta"/>
    <property type="match status" value="1"/>
</dbReference>
<evidence type="ECO:0000256" key="4">
    <source>
        <dbReference type="ARBA" id="ARBA00022723"/>
    </source>
</evidence>
<evidence type="ECO:0000256" key="7">
    <source>
        <dbReference type="HAMAP-Rule" id="MF_03219"/>
    </source>
</evidence>
<feature type="binding site" evidence="7">
    <location>
        <begin position="369"/>
        <end position="371"/>
    </location>
    <ligand>
        <name>substrate</name>
        <note>ligand shared with subunit alpha</note>
    </ligand>
</feature>
<keyword evidence="7" id="KW-0496">Mitochondrion</keyword>
<feature type="binding site" evidence="7">
    <location>
        <begin position="92"/>
        <end position="94"/>
    </location>
    <ligand>
        <name>ATP</name>
        <dbReference type="ChEBI" id="CHEBI:30616"/>
    </ligand>
</feature>
<keyword evidence="3 7" id="KW-0436">Ligase</keyword>
<evidence type="ECO:0000256" key="1">
    <source>
        <dbReference type="ARBA" id="ARBA00005064"/>
    </source>
</evidence>
<keyword evidence="12" id="KW-1185">Reference proteome</keyword>
<dbReference type="GO" id="GO:0006099">
    <property type="term" value="P:tricarboxylic acid cycle"/>
    <property type="evidence" value="ECO:0007669"/>
    <property type="project" value="UniProtKB-UniRule"/>
</dbReference>
<keyword evidence="2 7" id="KW-0816">Tricarboxylic acid cycle</keyword>
<comment type="subcellular location">
    <subcellularLocation>
        <location evidence="7">Mitochondrion</location>
    </subcellularLocation>
</comment>
<evidence type="ECO:0000256" key="2">
    <source>
        <dbReference type="ARBA" id="ARBA00022532"/>
    </source>
</evidence>
<dbReference type="AlphaFoldDB" id="A0A0G4EEB4"/>
<dbReference type="GO" id="GO:0000287">
    <property type="term" value="F:magnesium ion binding"/>
    <property type="evidence" value="ECO:0007669"/>
    <property type="project" value="UniProtKB-UniRule"/>
</dbReference>
<dbReference type="NCBIfam" id="NF001913">
    <property type="entry name" value="PRK00696.1"/>
    <property type="match status" value="1"/>
</dbReference>
<dbReference type="Pfam" id="PF08442">
    <property type="entry name" value="ATP-grasp_2"/>
    <property type="match status" value="1"/>
</dbReference>
<dbReference type="NCBIfam" id="TIGR01016">
    <property type="entry name" value="sucCoAbeta"/>
    <property type="match status" value="1"/>
</dbReference>
<dbReference type="GO" id="GO:0006104">
    <property type="term" value="P:succinyl-CoA metabolic process"/>
    <property type="evidence" value="ECO:0007669"/>
    <property type="project" value="TreeGrafter"/>
</dbReference>
<dbReference type="GO" id="GO:0042709">
    <property type="term" value="C:succinate-CoA ligase complex"/>
    <property type="evidence" value="ECO:0007669"/>
    <property type="project" value="TreeGrafter"/>
</dbReference>
<feature type="binding site" evidence="7">
    <location>
        <position position="85"/>
    </location>
    <ligand>
        <name>ATP</name>
        <dbReference type="ChEBI" id="CHEBI:30616"/>
    </ligand>
</feature>
<sequence>MSTLLPQRLGVAAVAVRSLRRAPAAPGHQLHQQLRFLSLQEYQSKDLLRRYGINVQKGAVASTADEAFAVADRLKREGATDLILKCQILAGGRGKGTLTSGLRGGVKICSTPTEVRDFAKDMIGYRLITQQTDELGEEVNKVLVHEGVNIVKELYLAIVLDRSYASPVIVASTQGGMDIEQVAETDPDAIHVRPIDIDTGVSDNDARAIALALGFDDSCVPKVSQQLKRLYELFVACDATQVEINPFAITDVAPDAVMCVDAKIAFDDSAKYRQQELFSMEDESLMDPREAAAHKAGLNYIGLDGNIGCLVNGAGLAMATMDIIKLHGGSPANFLDVGGGANRQQVAEAFRILQADDKVRSILVNIFGGIMRCDLIAEGIVQAAEEVELKIPLVVRLNGTNVEKGRRIIAERMVNTDKKIDIQVIDDFEEAAKAACATIQSDVT</sequence>
<reference evidence="11 12" key="1">
    <citation type="submission" date="2014-11" db="EMBL/GenBank/DDBJ databases">
        <authorList>
            <person name="Zhu J."/>
            <person name="Qi W."/>
            <person name="Song R."/>
        </authorList>
    </citation>
    <scope>NUCLEOTIDE SEQUENCE [LARGE SCALE GENOMIC DNA]</scope>
</reference>
<dbReference type="OrthoDB" id="1552at2759"/>
<gene>
    <name evidence="11" type="ORF">Vbra_1994</name>
</gene>
<dbReference type="Proteomes" id="UP000041254">
    <property type="component" value="Unassembled WGS sequence"/>
</dbReference>
<evidence type="ECO:0000256" key="5">
    <source>
        <dbReference type="ARBA" id="ARBA00022741"/>
    </source>
</evidence>
<dbReference type="VEuPathDB" id="CryptoDB:Vbra_1994"/>
<comment type="function">
    <text evidence="7">Succinyl-CoA synthetase functions in the citric acid cycle (TCA), coupling the hydrolysis of succinyl-CoA to the synthesis of ATP and thus represents the only step of substrate-level phosphorylation in the TCA. The beta subunit provides nucleotide specificity of the enzyme and binds the substrate succinate, while the binding sites for coenzyme A and phosphate are found in the alpha subunit.</text>
</comment>
<evidence type="ECO:0000313" key="11">
    <source>
        <dbReference type="EMBL" id="CEL94328.1"/>
    </source>
</evidence>
<protein>
    <recommendedName>
        <fullName evidence="7">Succinate--CoA ligase [ADP-forming] subunit beta, mitochondrial</fullName>
        <ecNumber evidence="7">6.2.1.5</ecNumber>
    </recommendedName>
    <alternativeName>
        <fullName evidence="7">Succinyl-CoA synthetase beta chain</fullName>
        <shortName evidence="7">SCS-beta</shortName>
    </alternativeName>
</protein>
<dbReference type="InterPro" id="IPR013650">
    <property type="entry name" value="ATP-grasp_succ-CoA_synth-type"/>
</dbReference>
<dbReference type="InterPro" id="IPR005809">
    <property type="entry name" value="Succ_CoA_ligase-like_bsu"/>
</dbReference>
<dbReference type="SUPFAM" id="SSF56059">
    <property type="entry name" value="Glutathione synthetase ATP-binding domain-like"/>
    <property type="match status" value="1"/>
</dbReference>
<feature type="domain" description="ATP-citrate synthase/succinyl-CoA ligase C-terminal" evidence="9">
    <location>
        <begin position="310"/>
        <end position="417"/>
    </location>
</feature>
<feature type="binding site" evidence="7">
    <location>
        <position position="261"/>
    </location>
    <ligand>
        <name>Mg(2+)</name>
        <dbReference type="ChEBI" id="CHEBI:18420"/>
    </ligand>
</feature>
<dbReference type="PIRSF" id="PIRSF001554">
    <property type="entry name" value="SucCS_beta"/>
    <property type="match status" value="1"/>
</dbReference>
<dbReference type="Gene3D" id="3.30.1490.20">
    <property type="entry name" value="ATP-grasp fold, A domain"/>
    <property type="match status" value="1"/>
</dbReference>
<evidence type="ECO:0000256" key="3">
    <source>
        <dbReference type="ARBA" id="ARBA00022598"/>
    </source>
</evidence>
<dbReference type="PhylomeDB" id="A0A0G4EEB4"/>
<feature type="binding site" evidence="7">
    <location>
        <position position="153"/>
    </location>
    <ligand>
        <name>ATP</name>
        <dbReference type="ChEBI" id="CHEBI:30616"/>
    </ligand>
</feature>
<comment type="pathway">
    <text evidence="1 7">Carbohydrate metabolism; tricarboxylic acid cycle; succinate from succinyl-CoA (ligase route): step 1/1.</text>
</comment>
<dbReference type="FunFam" id="3.30.470.20:FF:000002">
    <property type="entry name" value="Succinate--CoA ligase [ADP-forming] subunit beta"/>
    <property type="match status" value="1"/>
</dbReference>
<feature type="binding site" evidence="7">
    <location>
        <position position="312"/>
    </location>
    <ligand>
        <name>substrate</name>
        <note>ligand shared with subunit alpha</note>
    </ligand>
</feature>
<dbReference type="Pfam" id="PF00549">
    <property type="entry name" value="Ligase_CoA"/>
    <property type="match status" value="1"/>
</dbReference>
<dbReference type="InterPro" id="IPR013815">
    <property type="entry name" value="ATP_grasp_subdomain_1"/>
</dbReference>
<dbReference type="PROSITE" id="PS01217">
    <property type="entry name" value="SUCCINYL_COA_LIG_3"/>
    <property type="match status" value="1"/>
</dbReference>
<feature type="domain" description="ATP-grasp fold succinyl-CoA synthetase-type" evidence="10">
    <location>
        <begin position="39"/>
        <end position="248"/>
    </location>
</feature>
<proteinExistence type="inferred from homology"/>
<keyword evidence="5 7" id="KW-0547">Nucleotide-binding</keyword>
<evidence type="ECO:0000259" key="9">
    <source>
        <dbReference type="Pfam" id="PF00549"/>
    </source>
</evidence>
<dbReference type="EC" id="6.2.1.5" evidence="7"/>
<dbReference type="GO" id="GO:0004775">
    <property type="term" value="F:succinate-CoA ligase (ADP-forming) activity"/>
    <property type="evidence" value="ECO:0007669"/>
    <property type="project" value="UniProtKB-UniRule"/>
</dbReference>
<comment type="catalytic activity">
    <reaction evidence="7">
        <text>succinate + ATP + CoA = succinyl-CoA + ADP + phosphate</text>
        <dbReference type="Rhea" id="RHEA:17661"/>
        <dbReference type="ChEBI" id="CHEBI:30031"/>
        <dbReference type="ChEBI" id="CHEBI:30616"/>
        <dbReference type="ChEBI" id="CHEBI:43474"/>
        <dbReference type="ChEBI" id="CHEBI:57287"/>
        <dbReference type="ChEBI" id="CHEBI:57292"/>
        <dbReference type="ChEBI" id="CHEBI:456216"/>
        <dbReference type="EC" id="6.2.1.5"/>
    </reaction>
</comment>
<evidence type="ECO:0000256" key="6">
    <source>
        <dbReference type="ARBA" id="ARBA00022842"/>
    </source>
</evidence>
<dbReference type="PANTHER" id="PTHR11815:SF10">
    <property type="entry name" value="SUCCINATE--COA LIGASE [GDP-FORMING] SUBUNIT BETA, MITOCHONDRIAL"/>
    <property type="match status" value="1"/>
</dbReference>
<comment type="similarity">
    <text evidence="7 8">Belongs to the succinate/malate CoA ligase beta subunit family.</text>
</comment>
<dbReference type="InParanoid" id="A0A0G4EEB4"/>
<dbReference type="Gene3D" id="3.40.50.261">
    <property type="entry name" value="Succinyl-CoA synthetase domains"/>
    <property type="match status" value="1"/>
</dbReference>
<dbReference type="InterPro" id="IPR005811">
    <property type="entry name" value="SUCC_ACL_C"/>
</dbReference>
<evidence type="ECO:0000259" key="10">
    <source>
        <dbReference type="Pfam" id="PF08442"/>
    </source>
</evidence>
<evidence type="ECO:0000313" key="12">
    <source>
        <dbReference type="Proteomes" id="UP000041254"/>
    </source>
</evidence>
<keyword evidence="4 7" id="KW-0479">Metal-binding</keyword>
<dbReference type="InterPro" id="IPR016102">
    <property type="entry name" value="Succinyl-CoA_synth-like"/>
</dbReference>
<dbReference type="EMBL" id="CDMY01000217">
    <property type="protein sequence ID" value="CEL94328.1"/>
    <property type="molecule type" value="Genomic_DNA"/>
</dbReference>
<dbReference type="Gene3D" id="3.30.470.20">
    <property type="entry name" value="ATP-grasp fold, B domain"/>
    <property type="match status" value="1"/>
</dbReference>
<comment type="subunit">
    <text evidence="7 8">Heterodimer of an alpha and a beta subunit.</text>
</comment>
<dbReference type="SUPFAM" id="SSF52210">
    <property type="entry name" value="Succinyl-CoA synthetase domains"/>
    <property type="match status" value="1"/>
</dbReference>
<dbReference type="PANTHER" id="PTHR11815">
    <property type="entry name" value="SUCCINYL-COA SYNTHETASE BETA CHAIN"/>
    <property type="match status" value="1"/>
</dbReference>
<dbReference type="UniPathway" id="UPA00223">
    <property type="reaction ID" value="UER00999"/>
</dbReference>
<keyword evidence="6 7" id="KW-0460">Magnesium</keyword>
<keyword evidence="7" id="KW-0067">ATP-binding</keyword>
<dbReference type="GO" id="GO:0005739">
    <property type="term" value="C:mitochondrion"/>
    <property type="evidence" value="ECO:0007669"/>
    <property type="project" value="UniProtKB-SubCell"/>
</dbReference>
<name>A0A0G4EEB4_VITBC</name>
<dbReference type="OMA" id="KQMIGNR"/>
<dbReference type="STRING" id="1169540.A0A0G4EEB4"/>
<dbReference type="InterPro" id="IPR017866">
    <property type="entry name" value="Succ-CoA_synthase_bsu_CS"/>
</dbReference>
<comment type="cofactor">
    <cofactor evidence="7">
        <name>Mg(2+)</name>
        <dbReference type="ChEBI" id="CHEBI:18420"/>
    </cofactor>
    <text evidence="7">Binds 1 Mg(2+) ion per subunit.</text>
</comment>
<feature type="binding site" evidence="7">
    <location>
        <position position="245"/>
    </location>
    <ligand>
        <name>Mg(2+)</name>
        <dbReference type="ChEBI" id="CHEBI:18420"/>
    </ligand>
</feature>
<dbReference type="FunFam" id="3.30.1490.20:FF:000002">
    <property type="entry name" value="Succinate--CoA ligase [ADP-forming] subunit beta"/>
    <property type="match status" value="1"/>
</dbReference>
<dbReference type="HAMAP" id="MF_00558">
    <property type="entry name" value="Succ_CoA_beta"/>
    <property type="match status" value="1"/>
</dbReference>
<organism evidence="11 12">
    <name type="scientific">Vitrella brassicaformis (strain CCMP3155)</name>
    <dbReference type="NCBI Taxonomy" id="1169540"/>
    <lineage>
        <taxon>Eukaryota</taxon>
        <taxon>Sar</taxon>
        <taxon>Alveolata</taxon>
        <taxon>Colpodellida</taxon>
        <taxon>Vitrellaceae</taxon>
        <taxon>Vitrella</taxon>
    </lineage>
</organism>
<dbReference type="GO" id="GO:0005524">
    <property type="term" value="F:ATP binding"/>
    <property type="evidence" value="ECO:0007669"/>
    <property type="project" value="UniProtKB-UniRule"/>
</dbReference>